<feature type="domain" description="N-acetyltransferase" evidence="1">
    <location>
        <begin position="1"/>
        <end position="82"/>
    </location>
</feature>
<dbReference type="InterPro" id="IPR016181">
    <property type="entry name" value="Acyl_CoA_acyltransferase"/>
</dbReference>
<dbReference type="InterPro" id="IPR013653">
    <property type="entry name" value="GCN5-like_dom"/>
</dbReference>
<keyword evidence="3" id="KW-1185">Reference proteome</keyword>
<sequence length="82" mass="9336">MAGQRLHALPFAEVSAVCTHPNHLGRGYAKQLLIQQVNRIQAANQTPYLHVKDTNERAISVYESLGFAKRIPVFFYVIQRDK</sequence>
<reference evidence="2 3" key="1">
    <citation type="submission" date="2016-10" db="EMBL/GenBank/DDBJ databases">
        <authorList>
            <person name="de Groot N.N."/>
        </authorList>
    </citation>
    <scope>NUCLEOTIDE SEQUENCE [LARGE SCALE GENOMIC DNA]</scope>
    <source>
        <strain evidence="2 3">47C3B</strain>
    </source>
</reference>
<dbReference type="InterPro" id="IPR000182">
    <property type="entry name" value="GNAT_dom"/>
</dbReference>
<dbReference type="EMBL" id="FNAI01000004">
    <property type="protein sequence ID" value="SDE21060.1"/>
    <property type="molecule type" value="Genomic_DNA"/>
</dbReference>
<gene>
    <name evidence="2" type="ORF">SAMN05216464_104364</name>
</gene>
<evidence type="ECO:0000259" key="1">
    <source>
        <dbReference type="PROSITE" id="PS51186"/>
    </source>
</evidence>
<evidence type="ECO:0000313" key="2">
    <source>
        <dbReference type="EMBL" id="SDE21060.1"/>
    </source>
</evidence>
<protein>
    <submittedName>
        <fullName evidence="2">FR47-like protein</fullName>
    </submittedName>
</protein>
<dbReference type="SUPFAM" id="SSF55729">
    <property type="entry name" value="Acyl-CoA N-acyltransferases (Nat)"/>
    <property type="match status" value="1"/>
</dbReference>
<name>A0A1G7B2B6_9SPHI</name>
<dbReference type="PROSITE" id="PS51186">
    <property type="entry name" value="GNAT"/>
    <property type="match status" value="1"/>
</dbReference>
<dbReference type="STRING" id="1391627.SAMN05216464_104364"/>
<dbReference type="Pfam" id="PF08445">
    <property type="entry name" value="FR47"/>
    <property type="match status" value="1"/>
</dbReference>
<accession>A0A1G7B2B6</accession>
<proteinExistence type="predicted"/>
<organism evidence="2 3">
    <name type="scientific">Mucilaginibacter pineti</name>
    <dbReference type="NCBI Taxonomy" id="1391627"/>
    <lineage>
        <taxon>Bacteria</taxon>
        <taxon>Pseudomonadati</taxon>
        <taxon>Bacteroidota</taxon>
        <taxon>Sphingobacteriia</taxon>
        <taxon>Sphingobacteriales</taxon>
        <taxon>Sphingobacteriaceae</taxon>
        <taxon>Mucilaginibacter</taxon>
    </lineage>
</organism>
<dbReference type="Gene3D" id="3.40.630.30">
    <property type="match status" value="1"/>
</dbReference>
<dbReference type="Proteomes" id="UP000199072">
    <property type="component" value="Unassembled WGS sequence"/>
</dbReference>
<dbReference type="AlphaFoldDB" id="A0A1G7B2B6"/>
<evidence type="ECO:0000313" key="3">
    <source>
        <dbReference type="Proteomes" id="UP000199072"/>
    </source>
</evidence>
<dbReference type="GO" id="GO:0016747">
    <property type="term" value="F:acyltransferase activity, transferring groups other than amino-acyl groups"/>
    <property type="evidence" value="ECO:0007669"/>
    <property type="project" value="InterPro"/>
</dbReference>
<dbReference type="CDD" id="cd04301">
    <property type="entry name" value="NAT_SF"/>
    <property type="match status" value="1"/>
</dbReference>